<sequence length="75" mass="7754">MEPNVGGTDRAVRIGLGVLATLSATALVAYGGGLTARVRTVTVGAILVFAVVMFVTAALRRCPVNAALGWNTRRL</sequence>
<name>A0A6B9F531_9EURY</name>
<evidence type="ECO:0000259" key="2">
    <source>
        <dbReference type="Pfam" id="PF11127"/>
    </source>
</evidence>
<dbReference type="Pfam" id="PF11127">
    <property type="entry name" value="YgaP-like_TM"/>
    <property type="match status" value="1"/>
</dbReference>
<dbReference type="KEGG" id="hra:EI982_12775"/>
<evidence type="ECO:0000313" key="3">
    <source>
        <dbReference type="EMBL" id="QGX95605.1"/>
    </source>
</evidence>
<reference evidence="3 4" key="1">
    <citation type="submission" date="2018-12" db="EMBL/GenBank/DDBJ databases">
        <title>Complete genome sequence of Haloplanus rallus MBLA0036.</title>
        <authorList>
            <person name="Nam Y.-d."/>
            <person name="Kang J."/>
            <person name="Chung W.-H."/>
            <person name="Park Y.S."/>
        </authorList>
    </citation>
    <scope>NUCLEOTIDE SEQUENCE [LARGE SCALE GENOMIC DNA]</scope>
    <source>
        <strain evidence="3 4">MBLA0036</strain>
    </source>
</reference>
<keyword evidence="1" id="KW-0472">Membrane</keyword>
<dbReference type="AlphaFoldDB" id="A0A6B9F531"/>
<organism evidence="3 4">
    <name type="scientific">Haloplanus rallus</name>
    <dbReference type="NCBI Taxonomy" id="1816183"/>
    <lineage>
        <taxon>Archaea</taxon>
        <taxon>Methanobacteriati</taxon>
        <taxon>Methanobacteriota</taxon>
        <taxon>Stenosarchaea group</taxon>
        <taxon>Halobacteria</taxon>
        <taxon>Halobacteriales</taxon>
        <taxon>Haloferacaceae</taxon>
        <taxon>Haloplanus</taxon>
    </lineage>
</organism>
<dbReference type="Proteomes" id="UP000428325">
    <property type="component" value="Chromosome"/>
</dbReference>
<dbReference type="RefSeq" id="WP_157690063.1">
    <property type="nucleotide sequence ID" value="NZ_CP034345.1"/>
</dbReference>
<keyword evidence="1" id="KW-1133">Transmembrane helix</keyword>
<feature type="domain" description="Inner membrane protein YgaP-like transmembrane" evidence="2">
    <location>
        <begin position="1"/>
        <end position="73"/>
    </location>
</feature>
<keyword evidence="4" id="KW-1185">Reference proteome</keyword>
<dbReference type="InterPro" id="IPR021309">
    <property type="entry name" value="YgaP-like_TM"/>
</dbReference>
<evidence type="ECO:0000313" key="4">
    <source>
        <dbReference type="Proteomes" id="UP000428325"/>
    </source>
</evidence>
<dbReference type="OrthoDB" id="100832at2157"/>
<feature type="transmembrane region" description="Helical" evidence="1">
    <location>
        <begin position="12"/>
        <end position="32"/>
    </location>
</feature>
<keyword evidence="1" id="KW-0812">Transmembrane</keyword>
<dbReference type="EMBL" id="CP034345">
    <property type="protein sequence ID" value="QGX95605.1"/>
    <property type="molecule type" value="Genomic_DNA"/>
</dbReference>
<protein>
    <submittedName>
        <fullName evidence="3">DUF2892 domain-containing protein</fullName>
    </submittedName>
</protein>
<gene>
    <name evidence="3" type="ORF">EI982_12775</name>
</gene>
<proteinExistence type="predicted"/>
<dbReference type="GeneID" id="99246920"/>
<accession>A0A6B9F531</accession>
<feature type="transmembrane region" description="Helical" evidence="1">
    <location>
        <begin position="38"/>
        <end position="59"/>
    </location>
</feature>
<evidence type="ECO:0000256" key="1">
    <source>
        <dbReference type="SAM" id="Phobius"/>
    </source>
</evidence>